<evidence type="ECO:0000313" key="1">
    <source>
        <dbReference type="EMBL" id="GEM90863.1"/>
    </source>
</evidence>
<gene>
    <name evidence="1" type="ORF">ODE01S_22970</name>
</gene>
<comment type="caution">
    <text evidence="1">The sequence shown here is derived from an EMBL/GenBank/DDBJ whole genome shotgun (WGS) entry which is preliminary data.</text>
</comment>
<dbReference type="OrthoDB" id="9841162at2"/>
<reference evidence="1 2" key="1">
    <citation type="submission" date="2019-07" db="EMBL/GenBank/DDBJ databases">
        <title>Whole genome shotgun sequence of Oceanithermus desulfurans NBRC 100063.</title>
        <authorList>
            <person name="Hosoyama A."/>
            <person name="Uohara A."/>
            <person name="Ohji S."/>
            <person name="Ichikawa N."/>
        </authorList>
    </citation>
    <scope>NUCLEOTIDE SEQUENCE [LARGE SCALE GENOMIC DNA]</scope>
    <source>
        <strain evidence="1 2">NBRC 100063</strain>
    </source>
</reference>
<dbReference type="AlphaFoldDB" id="A0A511RMH0"/>
<protein>
    <submittedName>
        <fullName evidence="1">Uncharacterized protein</fullName>
    </submittedName>
</protein>
<dbReference type="Proteomes" id="UP000321827">
    <property type="component" value="Unassembled WGS sequence"/>
</dbReference>
<name>A0A511RMH0_9DEIN</name>
<organism evidence="1 2">
    <name type="scientific">Oceanithermus desulfurans NBRC 100063</name>
    <dbReference type="NCBI Taxonomy" id="1227550"/>
    <lineage>
        <taxon>Bacteria</taxon>
        <taxon>Thermotogati</taxon>
        <taxon>Deinococcota</taxon>
        <taxon>Deinococci</taxon>
        <taxon>Thermales</taxon>
        <taxon>Thermaceae</taxon>
        <taxon>Oceanithermus</taxon>
    </lineage>
</organism>
<dbReference type="EMBL" id="BJXN01000025">
    <property type="protein sequence ID" value="GEM90863.1"/>
    <property type="molecule type" value="Genomic_DNA"/>
</dbReference>
<sequence length="96" mass="11436">MWAERVRRQARRLKVGRGFFEAQLLFVDGSFLHFRHDPHTRWVQAWAPDAGGAAPEFVPRIERFRLNRRHLEVWFKDGSRLEVRLGALGTRFRAHE</sequence>
<accession>A0A511RMH0</accession>
<evidence type="ECO:0000313" key="2">
    <source>
        <dbReference type="Proteomes" id="UP000321827"/>
    </source>
</evidence>
<dbReference type="RefSeq" id="WP_147148990.1">
    <property type="nucleotide sequence ID" value="NZ_BJXN01000025.1"/>
</dbReference>
<proteinExistence type="predicted"/>